<name>A0ACA9P5P0_9GLOM</name>
<feature type="non-terminal residue" evidence="1">
    <location>
        <position position="1"/>
    </location>
</feature>
<protein>
    <submittedName>
        <fullName evidence="1">9000_t:CDS:1</fullName>
    </submittedName>
</protein>
<gene>
    <name evidence="1" type="ORF">RPERSI_LOCUS9297</name>
</gene>
<evidence type="ECO:0000313" key="1">
    <source>
        <dbReference type="EMBL" id="CAG8684987.1"/>
    </source>
</evidence>
<keyword evidence="2" id="KW-1185">Reference proteome</keyword>
<evidence type="ECO:0000313" key="2">
    <source>
        <dbReference type="Proteomes" id="UP000789920"/>
    </source>
</evidence>
<organism evidence="1 2">
    <name type="scientific">Racocetra persica</name>
    <dbReference type="NCBI Taxonomy" id="160502"/>
    <lineage>
        <taxon>Eukaryota</taxon>
        <taxon>Fungi</taxon>
        <taxon>Fungi incertae sedis</taxon>
        <taxon>Mucoromycota</taxon>
        <taxon>Glomeromycotina</taxon>
        <taxon>Glomeromycetes</taxon>
        <taxon>Diversisporales</taxon>
        <taxon>Gigasporaceae</taxon>
        <taxon>Racocetra</taxon>
    </lineage>
</organism>
<dbReference type="Proteomes" id="UP000789920">
    <property type="component" value="Unassembled WGS sequence"/>
</dbReference>
<proteinExistence type="predicted"/>
<accession>A0ACA9P5P0</accession>
<dbReference type="EMBL" id="CAJVQC010017472">
    <property type="protein sequence ID" value="CAG8684987.1"/>
    <property type="molecule type" value="Genomic_DNA"/>
</dbReference>
<sequence>TFKQTTKEQRLAMVMFIENSDNRDIIDGRVAIGAPVSGKPLTKNAGFAQMTLFVNKRCKNSDWSAKIASGQWATYKKMYMETHRLTEKSGWGLTEEDNAKGINTIDAKLEELCLYYSRIDLIYGKRQNIQPAFLENFGLNGEDELNGQDETEIENNIQNQYETEFENNNQDQNETELYDAPSTVETIINRFDKEDRIALEPRGGDKKSILNEQHKEFLRDAIEEEPWIAICDLTQKLLKQFPEIK</sequence>
<reference evidence="1" key="1">
    <citation type="submission" date="2021-06" db="EMBL/GenBank/DDBJ databases">
        <authorList>
            <person name="Kallberg Y."/>
            <person name="Tangrot J."/>
            <person name="Rosling A."/>
        </authorList>
    </citation>
    <scope>NUCLEOTIDE SEQUENCE</scope>
    <source>
        <strain evidence="1">MA461A</strain>
    </source>
</reference>
<feature type="non-terminal residue" evidence="1">
    <location>
        <position position="245"/>
    </location>
</feature>
<comment type="caution">
    <text evidence="1">The sequence shown here is derived from an EMBL/GenBank/DDBJ whole genome shotgun (WGS) entry which is preliminary data.</text>
</comment>